<feature type="domain" description="VOC" evidence="1">
    <location>
        <begin position="2"/>
        <end position="128"/>
    </location>
</feature>
<evidence type="ECO:0000313" key="3">
    <source>
        <dbReference type="Proteomes" id="UP000266272"/>
    </source>
</evidence>
<comment type="caution">
    <text evidence="2">The sequence shown here is derived from an EMBL/GenBank/DDBJ whole genome shotgun (WGS) entry which is preliminary data.</text>
</comment>
<sequence>MTIDHASITVPEDKFKECLDLYVKALEPLGYEIAYQFGEYTAGLGSKLDVVENYKVADFWVLGAKEGSKTHIAFRTTDRSVVDAFHAAALQAGGKDNGAPGIRAHYHPNYYGAFVIDAAGNNIEVVCHNPSS</sequence>
<dbReference type="PANTHER" id="PTHR35006">
    <property type="entry name" value="GLYOXALASE FAMILY PROTEIN (AFU_ORTHOLOGUE AFUA_5G14830)"/>
    <property type="match status" value="1"/>
</dbReference>
<dbReference type="PANTHER" id="PTHR35006:SF2">
    <property type="entry name" value="GLYOXALASE FAMILY PROTEIN (AFU_ORTHOLOGUE AFUA_5G14830)"/>
    <property type="match status" value="1"/>
</dbReference>
<proteinExistence type="predicted"/>
<keyword evidence="3" id="KW-1185">Reference proteome</keyword>
<organism evidence="2 3">
    <name type="scientific">Trichoderma arundinaceum</name>
    <dbReference type="NCBI Taxonomy" id="490622"/>
    <lineage>
        <taxon>Eukaryota</taxon>
        <taxon>Fungi</taxon>
        <taxon>Dikarya</taxon>
        <taxon>Ascomycota</taxon>
        <taxon>Pezizomycotina</taxon>
        <taxon>Sordariomycetes</taxon>
        <taxon>Hypocreomycetidae</taxon>
        <taxon>Hypocreales</taxon>
        <taxon>Hypocreaceae</taxon>
        <taxon>Trichoderma</taxon>
    </lineage>
</organism>
<dbReference type="Gene3D" id="3.10.180.10">
    <property type="entry name" value="2,3-Dihydroxybiphenyl 1,2-Dioxygenase, domain 1"/>
    <property type="match status" value="1"/>
</dbReference>
<accession>A0A395NF88</accession>
<gene>
    <name evidence="2" type="ORF">TARUN_7582</name>
</gene>
<dbReference type="OrthoDB" id="10249419at2759"/>
<dbReference type="PROSITE" id="PS51819">
    <property type="entry name" value="VOC"/>
    <property type="match status" value="1"/>
</dbReference>
<dbReference type="STRING" id="490622.A0A395NF88"/>
<dbReference type="AlphaFoldDB" id="A0A395NF88"/>
<dbReference type="SUPFAM" id="SSF54593">
    <property type="entry name" value="Glyoxalase/Bleomycin resistance protein/Dihydroxybiphenyl dioxygenase"/>
    <property type="match status" value="1"/>
</dbReference>
<dbReference type="EMBL" id="PXOA01000512">
    <property type="protein sequence ID" value="RFU74670.1"/>
    <property type="molecule type" value="Genomic_DNA"/>
</dbReference>
<name>A0A395NF88_TRIAR</name>
<dbReference type="InterPro" id="IPR029068">
    <property type="entry name" value="Glyas_Bleomycin-R_OHBP_Dase"/>
</dbReference>
<reference evidence="2 3" key="1">
    <citation type="journal article" date="2018" name="PLoS Pathog.">
        <title>Evolution of structural diversity of trichothecenes, a family of toxins produced by plant pathogenic and entomopathogenic fungi.</title>
        <authorList>
            <person name="Proctor R.H."/>
            <person name="McCormick S.P."/>
            <person name="Kim H.S."/>
            <person name="Cardoza R.E."/>
            <person name="Stanley A.M."/>
            <person name="Lindo L."/>
            <person name="Kelly A."/>
            <person name="Brown D.W."/>
            <person name="Lee T."/>
            <person name="Vaughan M.M."/>
            <person name="Alexander N.J."/>
            <person name="Busman M."/>
            <person name="Gutierrez S."/>
        </authorList>
    </citation>
    <scope>NUCLEOTIDE SEQUENCE [LARGE SCALE GENOMIC DNA]</scope>
    <source>
        <strain evidence="2 3">IBT 40837</strain>
    </source>
</reference>
<dbReference type="CDD" id="cd07262">
    <property type="entry name" value="VOC_like"/>
    <property type="match status" value="1"/>
</dbReference>
<protein>
    <submittedName>
        <fullName evidence="2">Glyoxalase family</fullName>
    </submittedName>
</protein>
<evidence type="ECO:0000313" key="2">
    <source>
        <dbReference type="EMBL" id="RFU74670.1"/>
    </source>
</evidence>
<dbReference type="Proteomes" id="UP000266272">
    <property type="component" value="Unassembled WGS sequence"/>
</dbReference>
<evidence type="ECO:0000259" key="1">
    <source>
        <dbReference type="PROSITE" id="PS51819"/>
    </source>
</evidence>
<dbReference type="InterPro" id="IPR037523">
    <property type="entry name" value="VOC_core"/>
</dbReference>